<keyword evidence="3" id="KW-1185">Reference proteome</keyword>
<gene>
    <name evidence="2" type="ORF">DdX_18902</name>
</gene>
<comment type="caution">
    <text evidence="2">The sequence shown here is derived from an EMBL/GenBank/DDBJ whole genome shotgun (WGS) entry which is preliminary data.</text>
</comment>
<protein>
    <submittedName>
        <fullName evidence="2">Uncharacterized protein</fullName>
    </submittedName>
</protein>
<proteinExistence type="predicted"/>
<feature type="compositionally biased region" description="Polar residues" evidence="1">
    <location>
        <begin position="31"/>
        <end position="40"/>
    </location>
</feature>
<evidence type="ECO:0000313" key="2">
    <source>
        <dbReference type="EMBL" id="KAI1696694.1"/>
    </source>
</evidence>
<name>A0AAD4QSK3_9BILA</name>
<reference evidence="2" key="1">
    <citation type="submission" date="2022-01" db="EMBL/GenBank/DDBJ databases">
        <title>Genome Sequence Resource for Two Populations of Ditylenchus destructor, the Migratory Endoparasitic Phytonematode.</title>
        <authorList>
            <person name="Zhang H."/>
            <person name="Lin R."/>
            <person name="Xie B."/>
        </authorList>
    </citation>
    <scope>NUCLEOTIDE SEQUENCE</scope>
    <source>
        <strain evidence="2">BazhouSP</strain>
    </source>
</reference>
<feature type="region of interest" description="Disordered" evidence="1">
    <location>
        <begin position="14"/>
        <end position="116"/>
    </location>
</feature>
<accession>A0AAD4QSK3</accession>
<feature type="compositionally biased region" description="Basic and acidic residues" evidence="1">
    <location>
        <begin position="16"/>
        <end position="28"/>
    </location>
</feature>
<dbReference type="Proteomes" id="UP001201812">
    <property type="component" value="Unassembled WGS sequence"/>
</dbReference>
<organism evidence="2 3">
    <name type="scientific">Ditylenchus destructor</name>
    <dbReference type="NCBI Taxonomy" id="166010"/>
    <lineage>
        <taxon>Eukaryota</taxon>
        <taxon>Metazoa</taxon>
        <taxon>Ecdysozoa</taxon>
        <taxon>Nematoda</taxon>
        <taxon>Chromadorea</taxon>
        <taxon>Rhabditida</taxon>
        <taxon>Tylenchina</taxon>
        <taxon>Tylenchomorpha</taxon>
        <taxon>Sphaerularioidea</taxon>
        <taxon>Anguinidae</taxon>
        <taxon>Anguininae</taxon>
        <taxon>Ditylenchus</taxon>
    </lineage>
</organism>
<evidence type="ECO:0000313" key="3">
    <source>
        <dbReference type="Proteomes" id="UP001201812"/>
    </source>
</evidence>
<feature type="compositionally biased region" description="Polar residues" evidence="1">
    <location>
        <begin position="90"/>
        <end position="101"/>
    </location>
</feature>
<evidence type="ECO:0000256" key="1">
    <source>
        <dbReference type="SAM" id="MobiDB-lite"/>
    </source>
</evidence>
<feature type="compositionally biased region" description="Basic residues" evidence="1">
    <location>
        <begin position="103"/>
        <end position="116"/>
    </location>
</feature>
<dbReference type="EMBL" id="JAKKPZ010000311">
    <property type="protein sequence ID" value="KAI1696694.1"/>
    <property type="molecule type" value="Genomic_DNA"/>
</dbReference>
<feature type="compositionally biased region" description="Basic and acidic residues" evidence="1">
    <location>
        <begin position="42"/>
        <end position="68"/>
    </location>
</feature>
<dbReference type="AlphaFoldDB" id="A0AAD4QSK3"/>
<sequence length="116" mass="13612">MDKIKIFIENCTLPLRGDDKPFEQRNEDNLENSTSGQLNGTYRERNPVDKNSETHIRINEREDFDHPNTAETTAGSEDSRPQAQEEESSPENYEGQQTGLNWRSKRKRRPNPRLFY</sequence>